<reference evidence="2" key="1">
    <citation type="journal article" date="2011" name="Genetics">
        <title>Massive changes in genome architecture accompany the transition to self-fertility in the filamentous fungus Neurospora tetrasperma.</title>
        <authorList>
            <person name="Ellison C.E."/>
            <person name="Stajich J.E."/>
            <person name="Jacobson D.J."/>
            <person name="Natvig D.O."/>
            <person name="Lapidus A."/>
            <person name="Foster B."/>
            <person name="Aerts A."/>
            <person name="Riley R."/>
            <person name="Lindquist E.A."/>
            <person name="Grigoriev I.V."/>
            <person name="Taylor J.W."/>
        </authorList>
    </citation>
    <scope>NUCLEOTIDE SEQUENCE [LARGE SCALE GENOMIC DNA]</scope>
    <source>
        <strain evidence="2">FGSC 2508 / P0657</strain>
    </source>
</reference>
<evidence type="ECO:0000313" key="1">
    <source>
        <dbReference type="EMBL" id="EGO55494.1"/>
    </source>
</evidence>
<keyword evidence="2" id="KW-1185">Reference proteome</keyword>
<dbReference type="RefSeq" id="XP_009852798.1">
    <property type="nucleotide sequence ID" value="XM_009854496.1"/>
</dbReference>
<organism evidence="1 2">
    <name type="scientific">Neurospora tetrasperma (strain FGSC 2508 / ATCC MYA-4615 / P0657)</name>
    <dbReference type="NCBI Taxonomy" id="510951"/>
    <lineage>
        <taxon>Eukaryota</taxon>
        <taxon>Fungi</taxon>
        <taxon>Dikarya</taxon>
        <taxon>Ascomycota</taxon>
        <taxon>Pezizomycotina</taxon>
        <taxon>Sordariomycetes</taxon>
        <taxon>Sordariomycetidae</taxon>
        <taxon>Sordariales</taxon>
        <taxon>Sordariaceae</taxon>
        <taxon>Neurospora</taxon>
    </lineage>
</organism>
<proteinExistence type="predicted"/>
<protein>
    <submittedName>
        <fullName evidence="1">Uncharacterized protein</fullName>
    </submittedName>
</protein>
<name>F8MU12_NEUT8</name>
<dbReference type="EMBL" id="GL891306">
    <property type="protein sequence ID" value="EGO55494.1"/>
    <property type="molecule type" value="Genomic_DNA"/>
</dbReference>
<dbReference type="GeneID" id="20828108"/>
<dbReference type="Proteomes" id="UP000008065">
    <property type="component" value="Unassembled WGS sequence"/>
</dbReference>
<evidence type="ECO:0000313" key="2">
    <source>
        <dbReference type="Proteomes" id="UP000008065"/>
    </source>
</evidence>
<dbReference type="KEGG" id="nte:NEUTE1DRAFT47667"/>
<dbReference type="AlphaFoldDB" id="F8MU12"/>
<dbReference type="OrthoDB" id="4928101at2759"/>
<dbReference type="HOGENOM" id="CLU_000384_35_0_1"/>
<accession>F8MU12</accession>
<sequence>YKLGVNLKIELKKGLDSKDFPLPFSLLYNIFREKFLIFKKTLRHLIDKGFIRVNNSAIRVSVLFIWKLDKGFYF</sequence>
<dbReference type="VEuPathDB" id="FungiDB:NEUTE1DRAFT_47667"/>
<feature type="non-terminal residue" evidence="1">
    <location>
        <position position="1"/>
    </location>
</feature>
<gene>
    <name evidence="1" type="ORF">NEUTE1DRAFT_47667</name>
</gene>